<dbReference type="Proteomes" id="UP001060215">
    <property type="component" value="Chromosome 12"/>
</dbReference>
<sequence length="171" mass="19725">MSGILTTICNHSFHCSCISKWADSSCPTFENLWICVICGFVGCGRYEGHSIRHWKETQHCYSLELDTQRVWDYAGDNYYFESFLREINKSLLKNRDILKASIVEIEESPGEEDFKIKDDKIREFEEQLENLTVCLEAVSCGTFVIIDEIKDGDILPMQIESSRNRLNGQHG</sequence>
<organism evidence="1 2">
    <name type="scientific">Camellia lanceoleosa</name>
    <dbReference type="NCBI Taxonomy" id="1840588"/>
    <lineage>
        <taxon>Eukaryota</taxon>
        <taxon>Viridiplantae</taxon>
        <taxon>Streptophyta</taxon>
        <taxon>Embryophyta</taxon>
        <taxon>Tracheophyta</taxon>
        <taxon>Spermatophyta</taxon>
        <taxon>Magnoliopsida</taxon>
        <taxon>eudicotyledons</taxon>
        <taxon>Gunneridae</taxon>
        <taxon>Pentapetalae</taxon>
        <taxon>asterids</taxon>
        <taxon>Ericales</taxon>
        <taxon>Theaceae</taxon>
        <taxon>Camellia</taxon>
    </lineage>
</organism>
<evidence type="ECO:0000313" key="2">
    <source>
        <dbReference type="Proteomes" id="UP001060215"/>
    </source>
</evidence>
<evidence type="ECO:0000313" key="1">
    <source>
        <dbReference type="EMBL" id="KAI7995463.1"/>
    </source>
</evidence>
<comment type="caution">
    <text evidence="1">The sequence shown here is derived from an EMBL/GenBank/DDBJ whole genome shotgun (WGS) entry which is preliminary data.</text>
</comment>
<accession>A0ACC0G4F7</accession>
<name>A0ACC0G4F7_9ERIC</name>
<reference evidence="1 2" key="1">
    <citation type="journal article" date="2022" name="Plant J.">
        <title>Chromosome-level genome of Camellia lanceoleosa provides a valuable resource for understanding genome evolution and self-incompatibility.</title>
        <authorList>
            <person name="Gong W."/>
            <person name="Xiao S."/>
            <person name="Wang L."/>
            <person name="Liao Z."/>
            <person name="Chang Y."/>
            <person name="Mo W."/>
            <person name="Hu G."/>
            <person name="Li W."/>
            <person name="Zhao G."/>
            <person name="Zhu H."/>
            <person name="Hu X."/>
            <person name="Ji K."/>
            <person name="Xiang X."/>
            <person name="Song Q."/>
            <person name="Yuan D."/>
            <person name="Jin S."/>
            <person name="Zhang L."/>
        </authorList>
    </citation>
    <scope>NUCLEOTIDE SEQUENCE [LARGE SCALE GENOMIC DNA]</scope>
    <source>
        <strain evidence="1">SQ_2022a</strain>
    </source>
</reference>
<keyword evidence="2" id="KW-1185">Reference proteome</keyword>
<proteinExistence type="predicted"/>
<dbReference type="EMBL" id="CM045769">
    <property type="protein sequence ID" value="KAI7995463.1"/>
    <property type="molecule type" value="Genomic_DNA"/>
</dbReference>
<protein>
    <submittedName>
        <fullName evidence="1">BRAP2 RING ZnF UBP domain-containing protein 2</fullName>
    </submittedName>
</protein>
<gene>
    <name evidence="1" type="ORF">LOK49_LG11G02459</name>
</gene>